<proteinExistence type="predicted"/>
<dbReference type="AlphaFoldDB" id="A0A0B3S142"/>
<protein>
    <submittedName>
        <fullName evidence="3">Uncharacterized protein</fullName>
    </submittedName>
</protein>
<comment type="caution">
    <text evidence="3">The sequence shown here is derived from an EMBL/GenBank/DDBJ whole genome shotgun (WGS) entry which is preliminary data.</text>
</comment>
<keyword evidence="2" id="KW-0812">Transmembrane</keyword>
<dbReference type="EMBL" id="JSUQ01000028">
    <property type="protein sequence ID" value="KHQ50336.1"/>
    <property type="molecule type" value="Genomic_DNA"/>
</dbReference>
<sequence length="105" mass="11631">MTRPPGGVPPRPPGKPPARHAPFQIERQSFRRRRLIDAACALPLLGWVLWWLPLLWRGADAPMPASLVLVYIFGIWLGLALAAARLVRLLGRARNTSPLPEGDDP</sequence>
<accession>A0A0B3S142</accession>
<organism evidence="3 4">
    <name type="scientific">Mameliella alba</name>
    <dbReference type="NCBI Taxonomy" id="561184"/>
    <lineage>
        <taxon>Bacteria</taxon>
        <taxon>Pseudomonadati</taxon>
        <taxon>Pseudomonadota</taxon>
        <taxon>Alphaproteobacteria</taxon>
        <taxon>Rhodobacterales</taxon>
        <taxon>Roseobacteraceae</taxon>
        <taxon>Mameliella</taxon>
    </lineage>
</organism>
<dbReference type="RefSeq" id="WP_052244856.1">
    <property type="nucleotide sequence ID" value="NZ_JSUQ01000028.1"/>
</dbReference>
<gene>
    <name evidence="3" type="ORF">OA50_05185</name>
</gene>
<evidence type="ECO:0000256" key="2">
    <source>
        <dbReference type="SAM" id="Phobius"/>
    </source>
</evidence>
<keyword evidence="4" id="KW-1185">Reference proteome</keyword>
<feature type="region of interest" description="Disordered" evidence="1">
    <location>
        <begin position="1"/>
        <end position="22"/>
    </location>
</feature>
<evidence type="ECO:0000313" key="3">
    <source>
        <dbReference type="EMBL" id="KHQ50336.1"/>
    </source>
</evidence>
<keyword evidence="2" id="KW-0472">Membrane</keyword>
<evidence type="ECO:0000256" key="1">
    <source>
        <dbReference type="SAM" id="MobiDB-lite"/>
    </source>
</evidence>
<dbReference type="Proteomes" id="UP000030960">
    <property type="component" value="Unassembled WGS sequence"/>
</dbReference>
<feature type="transmembrane region" description="Helical" evidence="2">
    <location>
        <begin position="68"/>
        <end position="87"/>
    </location>
</feature>
<feature type="compositionally biased region" description="Pro residues" evidence="1">
    <location>
        <begin position="1"/>
        <end position="16"/>
    </location>
</feature>
<evidence type="ECO:0000313" key="4">
    <source>
        <dbReference type="Proteomes" id="UP000030960"/>
    </source>
</evidence>
<name>A0A0B3S142_9RHOB</name>
<dbReference type="STRING" id="561184.SAMN05216376_111182"/>
<reference evidence="3 4" key="1">
    <citation type="submission" date="2014-10" db="EMBL/GenBank/DDBJ databases">
        <title>Genome sequence of Ponticoccus sp. strain UMTAT08 isolated from clonal culture of toxic dinoflagellate Alexandrium tamiyavanichii.</title>
        <authorList>
            <person name="Gan H.Y."/>
            <person name="Muhd D.-D."/>
            <person name="Mohd Noor M.E."/>
            <person name="Yeong Y.S."/>
            <person name="Usup G."/>
        </authorList>
    </citation>
    <scope>NUCLEOTIDE SEQUENCE [LARGE SCALE GENOMIC DNA]</scope>
    <source>
        <strain evidence="3 4">UMTAT08</strain>
    </source>
</reference>
<keyword evidence="2" id="KW-1133">Transmembrane helix</keyword>
<feature type="transmembrane region" description="Helical" evidence="2">
    <location>
        <begin position="35"/>
        <end position="56"/>
    </location>
</feature>